<gene>
    <name evidence="1" type="primary">45</name>
    <name evidence="1" type="ORF">AH04_45</name>
</gene>
<dbReference type="Proteomes" id="UP000827517">
    <property type="component" value="Segment"/>
</dbReference>
<sequence length="148" mass="16672">MQGLEFAVKKGSLIITDLENKGSLHISFRCYGKPAISPAFEAWNDIETSINSGKLNLRLYGHNTIREQNGFAMSGNVVLSSCHLYDPVLHDSFMHMVFLKPRSEIIGSTLMNIGFSHFGTVSFKECQLDTTPKRVSSRYSSFYRNQLT</sequence>
<name>A0AAE8BQU6_9CAUD</name>
<evidence type="ECO:0000313" key="2">
    <source>
        <dbReference type="Proteomes" id="UP000827517"/>
    </source>
</evidence>
<reference evidence="1" key="1">
    <citation type="submission" date="2021-07" db="EMBL/GenBank/DDBJ databases">
        <authorList>
            <person name="Roth S.J."/>
            <person name="Krukonis G.P."/>
            <person name="Delesalle V.A."/>
        </authorList>
    </citation>
    <scope>NUCLEOTIDE SEQUENCE</scope>
</reference>
<proteinExistence type="predicted"/>
<keyword evidence="2" id="KW-1185">Reference proteome</keyword>
<dbReference type="KEGG" id="vg:77943935"/>
<evidence type="ECO:0000313" key="1">
    <source>
        <dbReference type="EMBL" id="QZA70530.1"/>
    </source>
</evidence>
<accession>A0AAE8BQU6</accession>
<organism evidence="1 2">
    <name type="scientific">Erwinia phage AH04</name>
    <dbReference type="NCBI Taxonomy" id="2869569"/>
    <lineage>
        <taxon>Viruses</taxon>
        <taxon>Duplodnaviria</taxon>
        <taxon>Heunggongvirae</taxon>
        <taxon>Uroviricota</taxon>
        <taxon>Caudoviricetes</taxon>
        <taxon>Chimalliviridae</taxon>
        <taxon>Meadowvirus</taxon>
        <taxon>Meadowvirus AH04</taxon>
    </lineage>
</organism>
<dbReference type="GeneID" id="77943935"/>
<protein>
    <submittedName>
        <fullName evidence="1">Uncharacterized protein</fullName>
    </submittedName>
</protein>
<dbReference type="EMBL" id="MZ501267">
    <property type="protein sequence ID" value="QZA70530.1"/>
    <property type="molecule type" value="Genomic_DNA"/>
</dbReference>
<dbReference type="RefSeq" id="YP_010667799.1">
    <property type="nucleotide sequence ID" value="NC_070952.1"/>
</dbReference>